<organism evidence="1 2">
    <name type="scientific">Maioricimonas rarisocia</name>
    <dbReference type="NCBI Taxonomy" id="2528026"/>
    <lineage>
        <taxon>Bacteria</taxon>
        <taxon>Pseudomonadati</taxon>
        <taxon>Planctomycetota</taxon>
        <taxon>Planctomycetia</taxon>
        <taxon>Planctomycetales</taxon>
        <taxon>Planctomycetaceae</taxon>
        <taxon>Maioricimonas</taxon>
    </lineage>
</organism>
<keyword evidence="2" id="KW-1185">Reference proteome</keyword>
<evidence type="ECO:0000313" key="2">
    <source>
        <dbReference type="Proteomes" id="UP000320496"/>
    </source>
</evidence>
<reference evidence="1 2" key="1">
    <citation type="submission" date="2019-02" db="EMBL/GenBank/DDBJ databases">
        <title>Deep-cultivation of Planctomycetes and their phenomic and genomic characterization uncovers novel biology.</title>
        <authorList>
            <person name="Wiegand S."/>
            <person name="Jogler M."/>
            <person name="Boedeker C."/>
            <person name="Pinto D."/>
            <person name="Vollmers J."/>
            <person name="Rivas-Marin E."/>
            <person name="Kohn T."/>
            <person name="Peeters S.H."/>
            <person name="Heuer A."/>
            <person name="Rast P."/>
            <person name="Oberbeckmann S."/>
            <person name="Bunk B."/>
            <person name="Jeske O."/>
            <person name="Meyerdierks A."/>
            <person name="Storesund J.E."/>
            <person name="Kallscheuer N."/>
            <person name="Luecker S."/>
            <person name="Lage O.M."/>
            <person name="Pohl T."/>
            <person name="Merkel B.J."/>
            <person name="Hornburger P."/>
            <person name="Mueller R.-W."/>
            <person name="Bruemmer F."/>
            <person name="Labrenz M."/>
            <person name="Spormann A.M."/>
            <person name="Op den Camp H."/>
            <person name="Overmann J."/>
            <person name="Amann R."/>
            <person name="Jetten M.S.M."/>
            <person name="Mascher T."/>
            <person name="Medema M.H."/>
            <person name="Devos D.P."/>
            <person name="Kaster A.-K."/>
            <person name="Ovreas L."/>
            <person name="Rohde M."/>
            <person name="Galperin M.Y."/>
            <person name="Jogler C."/>
        </authorList>
    </citation>
    <scope>NUCLEOTIDE SEQUENCE [LARGE SCALE GENOMIC DNA]</scope>
    <source>
        <strain evidence="1 2">Mal4</strain>
    </source>
</reference>
<protein>
    <submittedName>
        <fullName evidence="1">Uncharacterized protein</fullName>
    </submittedName>
</protein>
<name>A0A517Z976_9PLAN</name>
<accession>A0A517Z976</accession>
<gene>
    <name evidence="1" type="ORF">Mal4_33240</name>
</gene>
<evidence type="ECO:0000313" key="1">
    <source>
        <dbReference type="EMBL" id="QDU38991.1"/>
    </source>
</evidence>
<dbReference type="Proteomes" id="UP000320496">
    <property type="component" value="Chromosome"/>
</dbReference>
<dbReference type="AlphaFoldDB" id="A0A517Z976"/>
<sequence>MSRSATIDSSAAGAVTQCQPQVRHGWCYPRPVQRFAEKLLNQQLWCWGRDVISSHGNLLMDRGFERHREKRSDSKGSTSYRLDDGERHVALWGFGIFYGERELGGMFIRRFGFSPVWFVSGVLKLGIHSPQKLPTSSRPKGSEEWTRAHELSSRMMEWIADYESELLESVGLEYRQQCIADWLRPLTSADCTADAWRSLAARGWDDDLDQWKMESSRWLHGG</sequence>
<proteinExistence type="predicted"/>
<dbReference type="KEGG" id="mri:Mal4_33240"/>
<dbReference type="EMBL" id="CP036275">
    <property type="protein sequence ID" value="QDU38991.1"/>
    <property type="molecule type" value="Genomic_DNA"/>
</dbReference>